<dbReference type="Proteomes" id="UP000306808">
    <property type="component" value="Unassembled WGS sequence"/>
</dbReference>
<protein>
    <submittedName>
        <fullName evidence="9">TonB-dependent receptor</fullName>
    </submittedName>
</protein>
<dbReference type="Pfam" id="PF13620">
    <property type="entry name" value="CarboxypepD_reg"/>
    <property type="match status" value="1"/>
</dbReference>
<sequence length="1070" mass="116595">MKKSLLFFALVLASYGTIQAQVTTSSMTGVVTAQSGQATAGASIKAVHVPSGTTYAGASNGVGRFNLNGMRVGGPYQVTITYIGQDPVVYEDVYLQLGQPFVLNPIFGDSATALDEVTITGTRSRGIKTGAETSISKNQLASLPTVSRGLNDFTRLTPQADVKGSSVSIGGVNNRFNQLTIDGAVSNDVFGLNASGTNGGGTGTSPISLDAIEQMTVQIAPFDVRASGFAGGGISAVTRSGTNEVQGSAYFYTRNQDLTGKTPKSLVKENEEATKLADFHERQYGFRVGGPIIKNKLFFFANYERTENSIPATFEVGSGASLITVAEAEKALAISKGYGYDPGSYSDLTSTNNSDKIFTRIDYNINDKHKLALRYSLVQAKDLQSSIGERSVTFSNGGIAKDHTTHSATLDLNSRFNDSWSNNLLIGYTDVLDDRGSLGQAAPRVAIQMDNSRSINLGPEAFSTVNLLTQKVFTITNNTTWNSGLHAVTFGTHNEFYKMYNGFIGSAFGSYTFRDSPVSDVNPATGNPFTALENYERGLANNFAYNYSNNDNPRAGADVSAMQLGFYVQDEFQVQDNLKIIGGIRLDIPIYTSKPQENTDFNQSIIAVQHDVQTNRMPKAALMFSPRLGFNWDVNRDRSTVVRGGMGLFTSRFPFVWASGAYTQDGVLLGGVNTSVSGAPTVNFVPNVEDQPKGPAGSPSGNISVMNRNLKVPQIARFSAAVDQELPFGIRGTLDFMYSKNVSSFKFTDLNKVAPIGQLEGADNRLLYPAYNSNRVMPNYTEVIEISNVNKGYSWSSTASVQKNFNFGLFTSLAYTYTESKDLISGTSSQNQSNFYRVATVNGTNSATIGHSPFSTGSRVLGTILFNKEYLRNLGTTVGLVYNGQSGARYSYLIQGDPGRHATSSASNQYSLMYIPQSQSDIQFVTNGDLTPEAQWTILDNYIQNDKYLNKNRGKYAERNGARTPFSHQFDVKIMQDLIANIGNTKNKLQLSIDIMNFGNLLNSDWGKMYTGSGSFWDNEARIIQFDSFEPGTNTPRYKLRETLNNEKPYVVQAISSRWSAQIGVRYIFN</sequence>
<accession>A0A4U0NKW8</accession>
<gene>
    <name evidence="9" type="ORF">FAZ15_21480</name>
</gene>
<feature type="domain" description="TonB-dependent transporter Oar-like beta-barrel" evidence="8">
    <location>
        <begin position="344"/>
        <end position="1003"/>
    </location>
</feature>
<keyword evidence="4" id="KW-0812">Transmembrane</keyword>
<comment type="subcellular location">
    <subcellularLocation>
        <location evidence="1">Cell outer membrane</location>
        <topology evidence="1">Multi-pass membrane protein</topology>
    </subcellularLocation>
</comment>
<dbReference type="InterPro" id="IPR036942">
    <property type="entry name" value="Beta-barrel_TonB_sf"/>
</dbReference>
<dbReference type="InterPro" id="IPR057601">
    <property type="entry name" value="Oar-like_b-barrel"/>
</dbReference>
<dbReference type="AlphaFoldDB" id="A0A4U0NKW8"/>
<dbReference type="GO" id="GO:0044718">
    <property type="term" value="P:siderophore transmembrane transport"/>
    <property type="evidence" value="ECO:0007669"/>
    <property type="project" value="TreeGrafter"/>
</dbReference>
<evidence type="ECO:0000256" key="3">
    <source>
        <dbReference type="ARBA" id="ARBA00022452"/>
    </source>
</evidence>
<keyword evidence="7" id="KW-0732">Signal</keyword>
<dbReference type="GO" id="GO:0009279">
    <property type="term" value="C:cell outer membrane"/>
    <property type="evidence" value="ECO:0007669"/>
    <property type="project" value="UniProtKB-SubCell"/>
</dbReference>
<feature type="domain" description="TonB-dependent transporter Oar-like beta-barrel" evidence="8">
    <location>
        <begin position="237"/>
        <end position="313"/>
    </location>
</feature>
<dbReference type="OrthoDB" id="9768147at2"/>
<keyword evidence="2" id="KW-0813">Transport</keyword>
<feature type="signal peptide" evidence="7">
    <location>
        <begin position="1"/>
        <end position="20"/>
    </location>
</feature>
<dbReference type="Pfam" id="PF25183">
    <property type="entry name" value="OMP_b-brl_4"/>
    <property type="match status" value="2"/>
</dbReference>
<keyword evidence="9" id="KW-0675">Receptor</keyword>
<proteinExistence type="predicted"/>
<dbReference type="Gene3D" id="2.40.170.20">
    <property type="entry name" value="TonB-dependent receptor, beta-barrel domain"/>
    <property type="match status" value="1"/>
</dbReference>
<comment type="caution">
    <text evidence="9">The sequence shown here is derived from an EMBL/GenBank/DDBJ whole genome shotgun (WGS) entry which is preliminary data.</text>
</comment>
<keyword evidence="5" id="KW-0472">Membrane</keyword>
<dbReference type="InterPro" id="IPR039426">
    <property type="entry name" value="TonB-dep_rcpt-like"/>
</dbReference>
<dbReference type="InterPro" id="IPR008969">
    <property type="entry name" value="CarboxyPept-like_regulatory"/>
</dbReference>
<evidence type="ECO:0000256" key="2">
    <source>
        <dbReference type="ARBA" id="ARBA00022448"/>
    </source>
</evidence>
<evidence type="ECO:0000256" key="7">
    <source>
        <dbReference type="SAM" id="SignalP"/>
    </source>
</evidence>
<dbReference type="SUPFAM" id="SSF56935">
    <property type="entry name" value="Porins"/>
    <property type="match status" value="1"/>
</dbReference>
<dbReference type="GO" id="GO:0015344">
    <property type="term" value="F:siderophore uptake transmembrane transporter activity"/>
    <property type="evidence" value="ECO:0007669"/>
    <property type="project" value="TreeGrafter"/>
</dbReference>
<keyword evidence="3" id="KW-1134">Transmembrane beta strand</keyword>
<dbReference type="PANTHER" id="PTHR30069">
    <property type="entry name" value="TONB-DEPENDENT OUTER MEMBRANE RECEPTOR"/>
    <property type="match status" value="1"/>
</dbReference>
<dbReference type="PANTHER" id="PTHR30069:SF46">
    <property type="entry name" value="OAR PROTEIN"/>
    <property type="match status" value="1"/>
</dbReference>
<evidence type="ECO:0000256" key="6">
    <source>
        <dbReference type="ARBA" id="ARBA00023237"/>
    </source>
</evidence>
<reference evidence="9 10" key="1">
    <citation type="submission" date="2019-04" db="EMBL/GenBank/DDBJ databases">
        <title>Sphingobacterium olei sp. nov., isolated from oil-contaminated soil.</title>
        <authorList>
            <person name="Liu B."/>
        </authorList>
    </citation>
    <scope>NUCLEOTIDE SEQUENCE [LARGE SCALE GENOMIC DNA]</scope>
    <source>
        <strain evidence="9 10">HAL-9</strain>
    </source>
</reference>
<keyword evidence="10" id="KW-1185">Reference proteome</keyword>
<evidence type="ECO:0000256" key="5">
    <source>
        <dbReference type="ARBA" id="ARBA00023136"/>
    </source>
</evidence>
<dbReference type="EMBL" id="SUME01000013">
    <property type="protein sequence ID" value="TJZ50594.1"/>
    <property type="molecule type" value="Genomic_DNA"/>
</dbReference>
<name>A0A4U0NKW8_9SPHI</name>
<dbReference type="RefSeq" id="WP_136903431.1">
    <property type="nucleotide sequence ID" value="NZ_SUME01000013.1"/>
</dbReference>
<evidence type="ECO:0000313" key="10">
    <source>
        <dbReference type="Proteomes" id="UP000306808"/>
    </source>
</evidence>
<evidence type="ECO:0000259" key="8">
    <source>
        <dbReference type="Pfam" id="PF25183"/>
    </source>
</evidence>
<evidence type="ECO:0000256" key="1">
    <source>
        <dbReference type="ARBA" id="ARBA00004571"/>
    </source>
</evidence>
<keyword evidence="6" id="KW-0998">Cell outer membrane</keyword>
<feature type="chain" id="PRO_5020363029" evidence="7">
    <location>
        <begin position="21"/>
        <end position="1070"/>
    </location>
</feature>
<dbReference type="SUPFAM" id="SSF49464">
    <property type="entry name" value="Carboxypeptidase regulatory domain-like"/>
    <property type="match status" value="1"/>
</dbReference>
<evidence type="ECO:0000313" key="9">
    <source>
        <dbReference type="EMBL" id="TJZ50594.1"/>
    </source>
</evidence>
<evidence type="ECO:0000256" key="4">
    <source>
        <dbReference type="ARBA" id="ARBA00022692"/>
    </source>
</evidence>
<organism evidence="9 10">
    <name type="scientific">Sphingobacterium olei</name>
    <dbReference type="NCBI Taxonomy" id="2571155"/>
    <lineage>
        <taxon>Bacteria</taxon>
        <taxon>Pseudomonadati</taxon>
        <taxon>Bacteroidota</taxon>
        <taxon>Sphingobacteriia</taxon>
        <taxon>Sphingobacteriales</taxon>
        <taxon>Sphingobacteriaceae</taxon>
        <taxon>Sphingobacterium</taxon>
    </lineage>
</organism>